<feature type="compositionally biased region" description="Polar residues" evidence="1">
    <location>
        <begin position="337"/>
        <end position="346"/>
    </location>
</feature>
<dbReference type="EMBL" id="JANBPU010000001">
    <property type="protein sequence ID" value="KAJ1922307.1"/>
    <property type="molecule type" value="Genomic_DNA"/>
</dbReference>
<feature type="compositionally biased region" description="Polar residues" evidence="1">
    <location>
        <begin position="284"/>
        <end position="330"/>
    </location>
</feature>
<evidence type="ECO:0000313" key="3">
    <source>
        <dbReference type="EMBL" id="KAJ1922307.1"/>
    </source>
</evidence>
<dbReference type="Pfam" id="PF08600">
    <property type="entry name" value="NuBaID_C"/>
    <property type="match status" value="1"/>
</dbReference>
<protein>
    <recommendedName>
        <fullName evidence="2">NuBaID C-terminal domain-containing protein</fullName>
    </recommendedName>
</protein>
<feature type="compositionally biased region" description="Polar residues" evidence="1">
    <location>
        <begin position="219"/>
        <end position="230"/>
    </location>
</feature>
<evidence type="ECO:0000259" key="2">
    <source>
        <dbReference type="Pfam" id="PF08600"/>
    </source>
</evidence>
<feature type="compositionally biased region" description="Polar residues" evidence="1">
    <location>
        <begin position="238"/>
        <end position="252"/>
    </location>
</feature>
<dbReference type="GO" id="GO:0008270">
    <property type="term" value="F:zinc ion binding"/>
    <property type="evidence" value="ECO:0007669"/>
    <property type="project" value="InterPro"/>
</dbReference>
<reference evidence="3" key="1">
    <citation type="submission" date="2022-07" db="EMBL/GenBank/DDBJ databases">
        <title>Phylogenomic reconstructions and comparative analyses of Kickxellomycotina fungi.</title>
        <authorList>
            <person name="Reynolds N.K."/>
            <person name="Stajich J.E."/>
            <person name="Barry K."/>
            <person name="Grigoriev I.V."/>
            <person name="Crous P."/>
            <person name="Smith M.E."/>
        </authorList>
    </citation>
    <scope>NUCLEOTIDE SEQUENCE</scope>
    <source>
        <strain evidence="3">NBRC 100468</strain>
    </source>
</reference>
<organism evidence="3 4">
    <name type="scientific">Mycoemilia scoparia</name>
    <dbReference type="NCBI Taxonomy" id="417184"/>
    <lineage>
        <taxon>Eukaryota</taxon>
        <taxon>Fungi</taxon>
        <taxon>Fungi incertae sedis</taxon>
        <taxon>Zoopagomycota</taxon>
        <taxon>Kickxellomycotina</taxon>
        <taxon>Kickxellomycetes</taxon>
        <taxon>Kickxellales</taxon>
        <taxon>Kickxellaceae</taxon>
        <taxon>Mycoemilia</taxon>
    </lineage>
</organism>
<keyword evidence="4" id="KW-1185">Reference proteome</keyword>
<gene>
    <name evidence="3" type="ORF">H4219_000169</name>
</gene>
<feature type="compositionally biased region" description="Low complexity" evidence="1">
    <location>
        <begin position="347"/>
        <end position="360"/>
    </location>
</feature>
<comment type="caution">
    <text evidence="3">The sequence shown here is derived from an EMBL/GenBank/DDBJ whole genome shotgun (WGS) entry which is preliminary data.</text>
</comment>
<dbReference type="AlphaFoldDB" id="A0A9W8AA25"/>
<feature type="region of interest" description="Disordered" evidence="1">
    <location>
        <begin position="219"/>
        <end position="362"/>
    </location>
</feature>
<name>A0A9W8AA25_9FUNG</name>
<dbReference type="Proteomes" id="UP001150538">
    <property type="component" value="Unassembled WGS sequence"/>
</dbReference>
<feature type="domain" description="NuBaID C-terminal" evidence="2">
    <location>
        <begin position="68"/>
        <end position="157"/>
    </location>
</feature>
<accession>A0A9W8AA25</accession>
<sequence length="413" mass="44965">QPLTTTAELVNKYQSDVERILSLGLAIPVPKHTLNSSHIDVLKKYMPKSLPLLGKYDKEIAETLYLSAAILTLFGWRADCIASKPTLKCEMCFRVVGLWMFKNHEEDHTRNDVMGDSNGDGGRTTKEGALETTMDICTQDFDAEKEHRSYCYWINRDPSGSVELDSLDPDRAAAQPIIESQDTLSGDITLEKLQGFVKTMIPGWQREFSTLLTHISRSNSVPFPSESRVSPQIPARSNIIQPNQTGKQSPLLSTKPKDVNALTQRAKNILRTPLKPQKHAAIQKSVSPAGNGQQPRSQQATAPRNASSPLISHTKSTLLSPSHPATQQASALPAHQPVSSAPTQIQTSVTTSATSAPTNAEPLTDELFPSLDLSGLSDLLGGSNLASALEDPDKAQAILNYVKGLLKSRNESL</sequence>
<dbReference type="InterPro" id="IPR013909">
    <property type="entry name" value="NuBaID_C"/>
</dbReference>
<proteinExistence type="predicted"/>
<evidence type="ECO:0000313" key="4">
    <source>
        <dbReference type="Proteomes" id="UP001150538"/>
    </source>
</evidence>
<dbReference type="OrthoDB" id="614844at2759"/>
<evidence type="ECO:0000256" key="1">
    <source>
        <dbReference type="SAM" id="MobiDB-lite"/>
    </source>
</evidence>
<feature type="non-terminal residue" evidence="3">
    <location>
        <position position="1"/>
    </location>
</feature>